<accession>A0ABY3FQ36</accession>
<name>A0ABY3FQ36_9BACI</name>
<proteinExistence type="predicted"/>
<sequence length="51" mass="6087">MFVRHGITFFIIENCIVIIIKKNVTDVKRRNSKGLLPAPEYYMNRKKSTRF</sequence>
<comment type="caution">
    <text evidence="1">The sequence shown here is derived from an EMBL/GenBank/DDBJ whole genome shotgun (WGS) entry which is preliminary data.</text>
</comment>
<protein>
    <submittedName>
        <fullName evidence="1">Uncharacterized protein</fullName>
    </submittedName>
</protein>
<organism evidence="1 2">
    <name type="scientific">Bacillus paralicheniformis</name>
    <dbReference type="NCBI Taxonomy" id="1648923"/>
    <lineage>
        <taxon>Bacteria</taxon>
        <taxon>Bacillati</taxon>
        <taxon>Bacillota</taxon>
        <taxon>Bacilli</taxon>
        <taxon>Bacillales</taxon>
        <taxon>Bacillaceae</taxon>
        <taxon>Bacillus</taxon>
    </lineage>
</organism>
<dbReference type="Proteomes" id="UP000429980">
    <property type="component" value="Unassembled WGS sequence"/>
</dbReference>
<dbReference type="EMBL" id="NILF01000067">
    <property type="protein sequence ID" value="TWL33694.1"/>
    <property type="molecule type" value="Genomic_DNA"/>
</dbReference>
<keyword evidence="2" id="KW-1185">Reference proteome</keyword>
<gene>
    <name evidence="1" type="ORF">CHCC15381_0201</name>
</gene>
<evidence type="ECO:0000313" key="2">
    <source>
        <dbReference type="Proteomes" id="UP000429980"/>
    </source>
</evidence>
<reference evidence="1 2" key="1">
    <citation type="submission" date="2019-06" db="EMBL/GenBank/DDBJ databases">
        <title>Genome sequence analysis of &gt;100 Bacillus licheniformis strains suggests intrinsic resistance to this species.</title>
        <authorList>
            <person name="Wels M."/>
            <person name="Siezen R.J."/>
            <person name="Johansen E."/>
            <person name="Stuer-Lauridsen B."/>
            <person name="Bjerre K."/>
            <person name="Nielsen B.K.K."/>
        </authorList>
    </citation>
    <scope>NUCLEOTIDE SEQUENCE [LARGE SCALE GENOMIC DNA]</scope>
    <source>
        <strain evidence="1 2">BAC-15381</strain>
    </source>
</reference>
<evidence type="ECO:0000313" key="1">
    <source>
        <dbReference type="EMBL" id="TWL33694.1"/>
    </source>
</evidence>